<name>A0A931G4I6_9MICC</name>
<comment type="caution">
    <text evidence="1">The sequence shown here is derived from an EMBL/GenBank/DDBJ whole genome shotgun (WGS) entry which is preliminary data.</text>
</comment>
<reference evidence="1 2" key="1">
    <citation type="submission" date="2020-11" db="EMBL/GenBank/DDBJ databases">
        <title>Arthrobacter antarcticus sp. nov., isolated from Antarctic Soil.</title>
        <authorList>
            <person name="Li J."/>
        </authorList>
    </citation>
    <scope>NUCLEOTIDE SEQUENCE [LARGE SCALE GENOMIC DNA]</scope>
    <source>
        <strain evidence="1 2">Z1-20</strain>
    </source>
</reference>
<sequence>MTTLTARQPKGIHIGGQFAATTHAEPGTSLSMPVSLHERTHAGLVNDQMNTHEEARSVRDAIYASLVAGDFGTKTTTVRNLADDDRLIRLAIDRYVVTEDNEPGSFRPKDAGHNLGCLLVELQAEDLADEVDEYEDDEDL</sequence>
<dbReference type="EMBL" id="JADNYM010000005">
    <property type="protein sequence ID" value="MBG0738838.1"/>
    <property type="molecule type" value="Genomic_DNA"/>
</dbReference>
<evidence type="ECO:0000313" key="1">
    <source>
        <dbReference type="EMBL" id="MBG0738838.1"/>
    </source>
</evidence>
<organism evidence="1 2">
    <name type="scientific">Arthrobacter terrae</name>
    <dbReference type="NCBI Taxonomy" id="2935737"/>
    <lineage>
        <taxon>Bacteria</taxon>
        <taxon>Bacillati</taxon>
        <taxon>Actinomycetota</taxon>
        <taxon>Actinomycetes</taxon>
        <taxon>Micrococcales</taxon>
        <taxon>Micrococcaceae</taxon>
        <taxon>Arthrobacter</taxon>
    </lineage>
</organism>
<dbReference type="AlphaFoldDB" id="A0A931G4I6"/>
<gene>
    <name evidence="1" type="ORF">IV500_05310</name>
</gene>
<evidence type="ECO:0000313" key="2">
    <source>
        <dbReference type="Proteomes" id="UP000655366"/>
    </source>
</evidence>
<protein>
    <submittedName>
        <fullName evidence="1">Uncharacterized protein</fullName>
    </submittedName>
</protein>
<dbReference type="Proteomes" id="UP000655366">
    <property type="component" value="Unassembled WGS sequence"/>
</dbReference>
<dbReference type="RefSeq" id="WP_196395769.1">
    <property type="nucleotide sequence ID" value="NZ_JADNYM010000005.1"/>
</dbReference>
<accession>A0A931G4I6</accession>
<proteinExistence type="predicted"/>
<keyword evidence="2" id="KW-1185">Reference proteome</keyword>